<feature type="binding site" evidence="1">
    <location>
        <begin position="329"/>
        <end position="330"/>
    </location>
    <ligand>
        <name>L-histidine</name>
        <dbReference type="ChEBI" id="CHEBI:57595"/>
    </ligand>
</feature>
<evidence type="ECO:0000313" key="3">
    <source>
        <dbReference type="EMBL" id="GBF56539.1"/>
    </source>
</evidence>
<name>A0A2P2E664_9PROT</name>
<feature type="binding site" evidence="1">
    <location>
        <begin position="68"/>
        <end position="70"/>
    </location>
    <ligand>
        <name>L-histidine</name>
        <dbReference type="ChEBI" id="CHEBI:57595"/>
    </ligand>
</feature>
<feature type="binding site" evidence="1">
    <location>
        <position position="98"/>
    </location>
    <ligand>
        <name>L-histidine</name>
        <dbReference type="ChEBI" id="CHEBI:57595"/>
    </ligand>
</feature>
<dbReference type="PIRSF" id="PIRSF001549">
    <property type="entry name" value="His-tRNA_synth"/>
    <property type="match status" value="1"/>
</dbReference>
<sequence length="382" mass="40832">MSDLANAVTGTPPAQAAWAALQARGGQIIALPTLLPAALVLELAGEDLRPRLYFASGPDGAELCLRADLTIPAALQYAETAPHDDTPAAWLCEGKVFRAPKAGENRAPEFIQIGLERFGDPDRIEADVTVFLAAWEACRAAGETGLHVRLADGGLLPRIIEGADLPQPWGQALSDVASHKNALQRVLAQAMGERPRRQISALEHTIADLDPDRARDMVDEVLSLAGLALPGTRGVEDVAARLAARARRAIAAPLPAELAETLSRLIQLRSVGSIGDSLDECVALAAKLGVDLMDWRQAWTLRLDRIEQEAPDALAQAHFEAISPEAFDYYDGMAFDIARGGDFTRPVATGGRYDRLVGEVSSGHRRAKAVGCVVRPARFGGR</sequence>
<dbReference type="OrthoDB" id="9797914at2"/>
<evidence type="ECO:0000313" key="4">
    <source>
        <dbReference type="Proteomes" id="UP000245086"/>
    </source>
</evidence>
<reference evidence="3 4" key="1">
    <citation type="journal article" date="2018" name="Genome Announc.">
        <title>Draft Genome Sequence of "Candidatus Phycosocius bacilliformis," an Alphaproteobacterial Ectosymbiont of the Hydrocarbon-Producing Green Alga Botryococcus braunii.</title>
        <authorList>
            <person name="Tanabe Y."/>
            <person name="Yamaguchi H."/>
            <person name="Watanabe M.M."/>
        </authorList>
    </citation>
    <scope>NUCLEOTIDE SEQUENCE [LARGE SCALE GENOMIC DNA]</scope>
    <source>
        <strain evidence="3 4">BOTRYCO-2</strain>
    </source>
</reference>
<feature type="domain" description="Class II Histidinyl-tRNA synthetase (HisRS)-like catalytic core" evidence="2">
    <location>
        <begin position="19"/>
        <end position="203"/>
    </location>
</feature>
<keyword evidence="4" id="KW-1185">Reference proteome</keyword>
<dbReference type="EMBL" id="BFBR01000001">
    <property type="protein sequence ID" value="GBF56539.1"/>
    <property type="molecule type" value="Genomic_DNA"/>
</dbReference>
<gene>
    <name evidence="3" type="primary">hisZ</name>
    <name evidence="3" type="ORF">PbB2_00196</name>
</gene>
<evidence type="ECO:0000259" key="2">
    <source>
        <dbReference type="Pfam" id="PF13393"/>
    </source>
</evidence>
<dbReference type="InterPro" id="IPR004516">
    <property type="entry name" value="HisRS/HisZ"/>
</dbReference>
<dbReference type="RefSeq" id="WP_108983414.1">
    <property type="nucleotide sequence ID" value="NZ_BFBR01000001.1"/>
</dbReference>
<dbReference type="GO" id="GO:0006427">
    <property type="term" value="P:histidyl-tRNA aminoacylation"/>
    <property type="evidence" value="ECO:0007669"/>
    <property type="project" value="TreeGrafter"/>
</dbReference>
<protein>
    <submittedName>
        <fullName evidence="3">ATP phosphoribosyltransferase regulatory subunit</fullName>
    </submittedName>
</protein>
<dbReference type="PANTHER" id="PTHR43707">
    <property type="entry name" value="HISTIDYL-TRNA SYNTHETASE"/>
    <property type="match status" value="1"/>
</dbReference>
<dbReference type="AlphaFoldDB" id="A0A2P2E664"/>
<evidence type="ECO:0000256" key="1">
    <source>
        <dbReference type="PIRSR" id="PIRSR001549-1"/>
    </source>
</evidence>
<dbReference type="InterPro" id="IPR045864">
    <property type="entry name" value="aa-tRNA-synth_II/BPL/LPL"/>
</dbReference>
<organism evidence="3 4">
    <name type="scientific">Candidatus Phycosocius bacilliformis</name>
    <dbReference type="NCBI Taxonomy" id="1445552"/>
    <lineage>
        <taxon>Bacteria</taxon>
        <taxon>Pseudomonadati</taxon>
        <taxon>Pseudomonadota</taxon>
        <taxon>Alphaproteobacteria</taxon>
        <taxon>Caulobacterales</taxon>
        <taxon>Caulobacterales incertae sedis</taxon>
        <taxon>Candidatus Phycosocius</taxon>
    </lineage>
</organism>
<feature type="domain" description="Class II Histidinyl-tRNA synthetase (HisRS)-like catalytic core" evidence="2">
    <location>
        <begin position="217"/>
        <end position="372"/>
    </location>
</feature>
<dbReference type="InterPro" id="IPR041715">
    <property type="entry name" value="HisRS-like_core"/>
</dbReference>
<feature type="binding site" evidence="1">
    <location>
        <position position="112"/>
    </location>
    <ligand>
        <name>L-histidine</name>
        <dbReference type="ChEBI" id="CHEBI:57595"/>
    </ligand>
</feature>
<proteinExistence type="predicted"/>
<comment type="caution">
    <text evidence="3">The sequence shown here is derived from an EMBL/GenBank/DDBJ whole genome shotgun (WGS) entry which is preliminary data.</text>
</comment>
<feature type="binding site" evidence="1">
    <location>
        <position position="116"/>
    </location>
    <ligand>
        <name>L-histidine</name>
        <dbReference type="ChEBI" id="CHEBI:57595"/>
    </ligand>
</feature>
<keyword evidence="3" id="KW-0328">Glycosyltransferase</keyword>
<dbReference type="Gene3D" id="3.30.930.10">
    <property type="entry name" value="Bira Bifunctional Protein, Domain 2"/>
    <property type="match status" value="1"/>
</dbReference>
<dbReference type="SUPFAM" id="SSF55681">
    <property type="entry name" value="Class II aaRS and biotin synthetases"/>
    <property type="match status" value="1"/>
</dbReference>
<keyword evidence="3" id="KW-0808">Transferase</keyword>
<dbReference type="PANTHER" id="PTHR43707:SF1">
    <property type="entry name" value="HISTIDINE--TRNA LIGASE, MITOCHONDRIAL-RELATED"/>
    <property type="match status" value="1"/>
</dbReference>
<dbReference type="GO" id="GO:0005737">
    <property type="term" value="C:cytoplasm"/>
    <property type="evidence" value="ECO:0007669"/>
    <property type="project" value="InterPro"/>
</dbReference>
<dbReference type="GO" id="GO:0016757">
    <property type="term" value="F:glycosyltransferase activity"/>
    <property type="evidence" value="ECO:0007669"/>
    <property type="project" value="UniProtKB-KW"/>
</dbReference>
<dbReference type="Pfam" id="PF13393">
    <property type="entry name" value="tRNA-synt_His"/>
    <property type="match status" value="2"/>
</dbReference>
<dbReference type="Proteomes" id="UP000245086">
    <property type="component" value="Unassembled WGS sequence"/>
</dbReference>
<accession>A0A2P2E664</accession>
<dbReference type="GO" id="GO:0004821">
    <property type="term" value="F:histidine-tRNA ligase activity"/>
    <property type="evidence" value="ECO:0007669"/>
    <property type="project" value="TreeGrafter"/>
</dbReference>